<dbReference type="SUPFAM" id="SSF48264">
    <property type="entry name" value="Cytochrome P450"/>
    <property type="match status" value="1"/>
</dbReference>
<dbReference type="InterPro" id="IPR050121">
    <property type="entry name" value="Cytochrome_P450_monoxygenase"/>
</dbReference>
<dbReference type="GO" id="GO:0005506">
    <property type="term" value="F:iron ion binding"/>
    <property type="evidence" value="ECO:0007669"/>
    <property type="project" value="InterPro"/>
</dbReference>
<reference evidence="8" key="1">
    <citation type="journal article" date="2018" name="Nat. Microbiol.">
        <title>Leveraging single-cell genomics to expand the fungal tree of life.</title>
        <authorList>
            <person name="Ahrendt S.R."/>
            <person name="Quandt C.A."/>
            <person name="Ciobanu D."/>
            <person name="Clum A."/>
            <person name="Salamov A."/>
            <person name="Andreopoulos B."/>
            <person name="Cheng J.F."/>
            <person name="Woyke T."/>
            <person name="Pelin A."/>
            <person name="Henrissat B."/>
            <person name="Reynolds N.K."/>
            <person name="Benny G.L."/>
            <person name="Smith M.E."/>
            <person name="James T.Y."/>
            <person name="Grigoriev I.V."/>
        </authorList>
    </citation>
    <scope>NUCLEOTIDE SEQUENCE [LARGE SCALE GENOMIC DNA]</scope>
    <source>
        <strain evidence="8">RSA 1356</strain>
    </source>
</reference>
<protein>
    <submittedName>
        <fullName evidence="7">Cytochrome P450</fullName>
    </submittedName>
</protein>
<feature type="binding site" description="axial binding residue" evidence="5">
    <location>
        <position position="389"/>
    </location>
    <ligand>
        <name>heme</name>
        <dbReference type="ChEBI" id="CHEBI:30413"/>
    </ligand>
    <ligandPart>
        <name>Fe</name>
        <dbReference type="ChEBI" id="CHEBI:18248"/>
    </ligandPart>
</feature>
<dbReference type="GO" id="GO:0004497">
    <property type="term" value="F:monooxygenase activity"/>
    <property type="evidence" value="ECO:0007669"/>
    <property type="project" value="UniProtKB-KW"/>
</dbReference>
<sequence length="444" mass="49824">MSLVSLLSLETALALSGVYVLYSVIAGKLMSPLRNVPGPWYCALSGLPYKLYASKGVHLEWMQRLHETYGLVVRIAPGVVSVRDVDTAHAIYSTHKFLKGPFYSSFDVTGVPNIFSTRDPGVSKIRRKLTIPMFTGAAVEEMDEMIMSAGIRPLLRRLRKHAEAGDSVNLMQLFHYMTFDVVGDILFGRNFNLMEDDNGGDNAIAWLSGMCKIGIYASVGDMQAEAEYSFGPLANKWFMPKLAECERKLTNIAGDMIMQLFAGTDTTATCCTWTTYLLSITPHARHRLLQELKEAIPDVNTEITHSMVRDLPYLNAVINESFRLRPVAGGSSHRLIPKGGVVFCNTYIAENLWDEPMAYKPERWLIEDEERLGKMRRTLFPFSMGVRACIGRDLAWMELRVALASLFRYFEPEVLPGDDMTPIFNLVIGPRGKALTARLTQRTE</sequence>
<dbReference type="GO" id="GO:0016705">
    <property type="term" value="F:oxidoreductase activity, acting on paired donors, with incorporation or reduction of molecular oxygen"/>
    <property type="evidence" value="ECO:0007669"/>
    <property type="project" value="InterPro"/>
</dbReference>
<dbReference type="OrthoDB" id="1470350at2759"/>
<keyword evidence="8" id="KW-1185">Reference proteome</keyword>
<evidence type="ECO:0000256" key="5">
    <source>
        <dbReference type="PIRSR" id="PIRSR602401-1"/>
    </source>
</evidence>
<accession>A0A4P9XMY2</accession>
<dbReference type="STRING" id="78915.A0A4P9XMY2"/>
<dbReference type="InterPro" id="IPR036396">
    <property type="entry name" value="Cyt_P450_sf"/>
</dbReference>
<keyword evidence="4 5" id="KW-0408">Iron</keyword>
<dbReference type="PANTHER" id="PTHR24305:SF166">
    <property type="entry name" value="CYTOCHROME P450 12A4, MITOCHONDRIAL-RELATED"/>
    <property type="match status" value="1"/>
</dbReference>
<dbReference type="PANTHER" id="PTHR24305">
    <property type="entry name" value="CYTOCHROME P450"/>
    <property type="match status" value="1"/>
</dbReference>
<keyword evidence="6" id="KW-0503">Monooxygenase</keyword>
<evidence type="ECO:0000256" key="6">
    <source>
        <dbReference type="RuleBase" id="RU000461"/>
    </source>
</evidence>
<dbReference type="Pfam" id="PF00067">
    <property type="entry name" value="p450"/>
    <property type="match status" value="2"/>
</dbReference>
<dbReference type="InterPro" id="IPR017972">
    <property type="entry name" value="Cyt_P450_CS"/>
</dbReference>
<dbReference type="PROSITE" id="PS00086">
    <property type="entry name" value="CYTOCHROME_P450"/>
    <property type="match status" value="1"/>
</dbReference>
<evidence type="ECO:0000313" key="8">
    <source>
        <dbReference type="Proteomes" id="UP000271241"/>
    </source>
</evidence>
<keyword evidence="3 5" id="KW-0479">Metal-binding</keyword>
<dbReference type="InterPro" id="IPR002401">
    <property type="entry name" value="Cyt_P450_E_grp-I"/>
</dbReference>
<evidence type="ECO:0000256" key="2">
    <source>
        <dbReference type="ARBA" id="ARBA00010617"/>
    </source>
</evidence>
<proteinExistence type="inferred from homology"/>
<dbReference type="PRINTS" id="PR00385">
    <property type="entry name" value="P450"/>
</dbReference>
<gene>
    <name evidence="7" type="ORF">THASP1DRAFT_24543</name>
</gene>
<dbReference type="AlphaFoldDB" id="A0A4P9XMY2"/>
<evidence type="ECO:0000256" key="4">
    <source>
        <dbReference type="ARBA" id="ARBA00023004"/>
    </source>
</evidence>
<dbReference type="Gene3D" id="1.10.630.10">
    <property type="entry name" value="Cytochrome P450"/>
    <property type="match status" value="2"/>
</dbReference>
<dbReference type="InterPro" id="IPR001128">
    <property type="entry name" value="Cyt_P450"/>
</dbReference>
<organism evidence="7 8">
    <name type="scientific">Thamnocephalis sphaerospora</name>
    <dbReference type="NCBI Taxonomy" id="78915"/>
    <lineage>
        <taxon>Eukaryota</taxon>
        <taxon>Fungi</taxon>
        <taxon>Fungi incertae sedis</taxon>
        <taxon>Zoopagomycota</taxon>
        <taxon>Zoopagomycotina</taxon>
        <taxon>Zoopagomycetes</taxon>
        <taxon>Zoopagales</taxon>
        <taxon>Sigmoideomycetaceae</taxon>
        <taxon>Thamnocephalis</taxon>
    </lineage>
</organism>
<keyword evidence="6" id="KW-0560">Oxidoreductase</keyword>
<dbReference type="PRINTS" id="PR00463">
    <property type="entry name" value="EP450I"/>
</dbReference>
<name>A0A4P9XMY2_9FUNG</name>
<keyword evidence="5 6" id="KW-0349">Heme</keyword>
<evidence type="ECO:0000256" key="3">
    <source>
        <dbReference type="ARBA" id="ARBA00022723"/>
    </source>
</evidence>
<evidence type="ECO:0000313" key="7">
    <source>
        <dbReference type="EMBL" id="RKP07284.1"/>
    </source>
</evidence>
<dbReference type="GO" id="GO:0020037">
    <property type="term" value="F:heme binding"/>
    <property type="evidence" value="ECO:0007669"/>
    <property type="project" value="InterPro"/>
</dbReference>
<comment type="similarity">
    <text evidence="2 6">Belongs to the cytochrome P450 family.</text>
</comment>
<comment type="cofactor">
    <cofactor evidence="1 5">
        <name>heme</name>
        <dbReference type="ChEBI" id="CHEBI:30413"/>
    </cofactor>
</comment>
<dbReference type="EMBL" id="KZ992741">
    <property type="protein sequence ID" value="RKP07284.1"/>
    <property type="molecule type" value="Genomic_DNA"/>
</dbReference>
<dbReference type="Proteomes" id="UP000271241">
    <property type="component" value="Unassembled WGS sequence"/>
</dbReference>
<evidence type="ECO:0000256" key="1">
    <source>
        <dbReference type="ARBA" id="ARBA00001971"/>
    </source>
</evidence>